<sequence length="879" mass="87906">MNQRSKRANAWSKSLGLAVAVAGAVFASGAGLVAPVQASPAATQGAGNGIYQSPALNKSVPQTFDGTTINWVTGVFDDGGPINGDWDLNFWGSGTGNATFDLFAVDDQGDEIVVDADQKFSLLQSGAVIGPSSTFKDGDQEAAAGWLAGADGYIGFKFNCDGRLANPVAGGVCYGYVHVTTTAPSGFPATIVDYAYDGDGNPITIGPVETFTVTPSVGTPSGTISPDTPQTVNSGATASFTLTADSGFHVDAVGGTCGGSLAGNVYTTTAVTADCTVIANFAAGEASPAISVTPSPLAISVDAGATGTGTLTVANTGGGTLTWSIAEAPAKAPARHAHASKRSFDAARGHFPLDRRQVTPVGQADGVEPKLAPRLASPFAAPAAAIAFGSGVNGFAQVSGTRTLVSLDFNAPGTLTAVGPANGEPFWGAGFLDGDTSTLYMLGDSGLFSVDTTTGAATEISGSAGGGDVWGMTADPSTNTLYWIGPTSDQELSTVDPVTGATTLIAAITGAAVGDTINAIAADAQGHLYGTLQTGDSLISIDKTTGDTAVIGSLGVNVTNLSGLAFDPASGTLYFANAGIGVFTVDVTTGVATAVGAAQDSAQLVAMAIGGGSSPAACDSPGDVPWLSVTPASGSLAGGASADATVTVDASALAAGSYSANLCVTSNDAATPLVTVPVDVTVEATTGGDPCSAKDTIFCDGFDGEEVGPFEQPVQDPGFEATPGNTEVNPFWEGSDSNDTGGGTPFYETSGLGNPVGHGGEGFAAWGGGWDAAGTQEWSQSVTIPSGGPRWLNYWRFVDQAPDGTATLTISVDGTAVSTTDIVANGVDADWTNVSVDLSDYADDAAHEIRFEYTTTGAEDGNCFVDDITIDEAEGSSRR</sequence>
<name>A0ABV9QXH1_9GAMM</name>
<protein>
    <recommendedName>
        <fullName evidence="2">BACON domain-containing protein</fullName>
    </recommendedName>
</protein>
<gene>
    <name evidence="3" type="ORF">ACFO6Q_15875</name>
</gene>
<dbReference type="SUPFAM" id="SSF63825">
    <property type="entry name" value="YWTD domain"/>
    <property type="match status" value="1"/>
</dbReference>
<feature type="domain" description="BACON" evidence="2">
    <location>
        <begin position="618"/>
        <end position="671"/>
    </location>
</feature>
<dbReference type="InterPro" id="IPR013783">
    <property type="entry name" value="Ig-like_fold"/>
</dbReference>
<dbReference type="Proteomes" id="UP001595886">
    <property type="component" value="Unassembled WGS sequence"/>
</dbReference>
<keyword evidence="1" id="KW-0732">Signal</keyword>
<feature type="signal peptide" evidence="1">
    <location>
        <begin position="1"/>
        <end position="27"/>
    </location>
</feature>
<evidence type="ECO:0000259" key="2">
    <source>
        <dbReference type="Pfam" id="PF19190"/>
    </source>
</evidence>
<reference evidence="4" key="1">
    <citation type="journal article" date="2019" name="Int. J. Syst. Evol. Microbiol.">
        <title>The Global Catalogue of Microorganisms (GCM) 10K type strain sequencing project: providing services to taxonomists for standard genome sequencing and annotation.</title>
        <authorList>
            <consortium name="The Broad Institute Genomics Platform"/>
            <consortium name="The Broad Institute Genome Sequencing Center for Infectious Disease"/>
            <person name="Wu L."/>
            <person name="Ma J."/>
        </authorList>
    </citation>
    <scope>NUCLEOTIDE SEQUENCE [LARGE SCALE GENOMIC DNA]</scope>
    <source>
        <strain evidence="4">CCUG 30340</strain>
    </source>
</reference>
<dbReference type="RefSeq" id="WP_380022075.1">
    <property type="nucleotide sequence ID" value="NZ_JBHSHD010000010.1"/>
</dbReference>
<dbReference type="InterPro" id="IPR024361">
    <property type="entry name" value="BACON"/>
</dbReference>
<accession>A0ABV9QXH1</accession>
<evidence type="ECO:0000256" key="1">
    <source>
        <dbReference type="SAM" id="SignalP"/>
    </source>
</evidence>
<keyword evidence="4" id="KW-1185">Reference proteome</keyword>
<comment type="caution">
    <text evidence="3">The sequence shown here is derived from an EMBL/GenBank/DDBJ whole genome shotgun (WGS) entry which is preliminary data.</text>
</comment>
<organism evidence="3 4">
    <name type="scientific">Dokdonella ginsengisoli</name>
    <dbReference type="NCBI Taxonomy" id="363846"/>
    <lineage>
        <taxon>Bacteria</taxon>
        <taxon>Pseudomonadati</taxon>
        <taxon>Pseudomonadota</taxon>
        <taxon>Gammaproteobacteria</taxon>
        <taxon>Lysobacterales</taxon>
        <taxon>Rhodanobacteraceae</taxon>
        <taxon>Dokdonella</taxon>
    </lineage>
</organism>
<dbReference type="Pfam" id="PF19190">
    <property type="entry name" value="BACON_2"/>
    <property type="match status" value="1"/>
</dbReference>
<dbReference type="Gene3D" id="2.60.40.10">
    <property type="entry name" value="Immunoglobulins"/>
    <property type="match status" value="1"/>
</dbReference>
<dbReference type="EMBL" id="JBHSHD010000010">
    <property type="protein sequence ID" value="MFC4821807.1"/>
    <property type="molecule type" value="Genomic_DNA"/>
</dbReference>
<proteinExistence type="predicted"/>
<evidence type="ECO:0000313" key="4">
    <source>
        <dbReference type="Proteomes" id="UP001595886"/>
    </source>
</evidence>
<evidence type="ECO:0000313" key="3">
    <source>
        <dbReference type="EMBL" id="MFC4821807.1"/>
    </source>
</evidence>
<dbReference type="Gene3D" id="2.60.120.200">
    <property type="match status" value="1"/>
</dbReference>
<feature type="chain" id="PRO_5046085307" description="BACON domain-containing protein" evidence="1">
    <location>
        <begin position="28"/>
        <end position="879"/>
    </location>
</feature>